<dbReference type="AlphaFoldDB" id="A0A9D1S0G5"/>
<evidence type="ECO:0000256" key="2">
    <source>
        <dbReference type="ARBA" id="ARBA00023235"/>
    </source>
</evidence>
<dbReference type="InterPro" id="IPR008928">
    <property type="entry name" value="6-hairpin_glycosidase_sf"/>
</dbReference>
<proteinExistence type="inferred from homology"/>
<protein>
    <submittedName>
        <fullName evidence="3">AGE family epimerase/isomerase</fullName>
    </submittedName>
</protein>
<reference evidence="3" key="1">
    <citation type="journal article" date="2021" name="PeerJ">
        <title>Extensive microbial diversity within the chicken gut microbiome revealed by metagenomics and culture.</title>
        <authorList>
            <person name="Gilroy R."/>
            <person name="Ravi A."/>
            <person name="Getino M."/>
            <person name="Pursley I."/>
            <person name="Horton D.L."/>
            <person name="Alikhan N.F."/>
            <person name="Baker D."/>
            <person name="Gharbi K."/>
            <person name="Hall N."/>
            <person name="Watson M."/>
            <person name="Adriaenssens E.M."/>
            <person name="Foster-Nyarko E."/>
            <person name="Jarju S."/>
            <person name="Secka A."/>
            <person name="Antonio M."/>
            <person name="Oren A."/>
            <person name="Chaudhuri R.R."/>
            <person name="La Ragione R."/>
            <person name="Hildebrand F."/>
            <person name="Pallen M.J."/>
        </authorList>
    </citation>
    <scope>NUCLEOTIDE SEQUENCE</scope>
    <source>
        <strain evidence="3">ChiHejej3B27-3195</strain>
    </source>
</reference>
<dbReference type="SUPFAM" id="SSF48208">
    <property type="entry name" value="Six-hairpin glycosidases"/>
    <property type="match status" value="1"/>
</dbReference>
<gene>
    <name evidence="3" type="ORF">H9871_00410</name>
</gene>
<dbReference type="InterPro" id="IPR012341">
    <property type="entry name" value="6hp_glycosidase-like_sf"/>
</dbReference>
<sequence>MNGSWQEHLEQDILPWWNERAVDAELGGVFTNVDNAGSLLSTNKYTWSQGRWAWLAAELAEEVAAGTIADADADVVAWTDRAKRTASFLYEHAVRADGRTVFLTSRQGRPIPAEPGGDVATSVFADLFAALGLGAAARVHPAQGEDWLRAAGRILHRAESDWQARTARSEPYPVPAGFRDLAGPMNLLHTAAEMLRARSACPMTAAFWQEIDGVRTRALTLLIGPDGFLGDPTWWEFAPDDAQRADALLGTHRTPGHLLEALWMIAHAQEQSGESPHWQRLVRLGQRALDIGWDARDSGILRYTHADGGPPRGDLLDPAHPTPYESLVDDTWDTKLWWVHAESVYTTALLRPYSEDMAQWHRRISDYTYATFPDPAQGEWIQVRGRDGHPLDKVVALPVKDPFHVIRSLIFLSRIERRS</sequence>
<dbReference type="Proteomes" id="UP000824151">
    <property type="component" value="Unassembled WGS sequence"/>
</dbReference>
<evidence type="ECO:0000313" key="4">
    <source>
        <dbReference type="Proteomes" id="UP000824151"/>
    </source>
</evidence>
<dbReference type="EMBL" id="DXGD01000018">
    <property type="protein sequence ID" value="HIW98585.1"/>
    <property type="molecule type" value="Genomic_DNA"/>
</dbReference>
<evidence type="ECO:0000256" key="1">
    <source>
        <dbReference type="ARBA" id="ARBA00008558"/>
    </source>
</evidence>
<dbReference type="GO" id="GO:0016853">
    <property type="term" value="F:isomerase activity"/>
    <property type="evidence" value="ECO:0007669"/>
    <property type="project" value="UniProtKB-KW"/>
</dbReference>
<comment type="caution">
    <text evidence="3">The sequence shown here is derived from an EMBL/GenBank/DDBJ whole genome shotgun (WGS) entry which is preliminary data.</text>
</comment>
<keyword evidence="2" id="KW-0413">Isomerase</keyword>
<dbReference type="GO" id="GO:0005975">
    <property type="term" value="P:carbohydrate metabolic process"/>
    <property type="evidence" value="ECO:0007669"/>
    <property type="project" value="InterPro"/>
</dbReference>
<name>A0A9D1S0G5_9MICC</name>
<dbReference type="InterPro" id="IPR010819">
    <property type="entry name" value="AGE/CE"/>
</dbReference>
<accession>A0A9D1S0G5</accession>
<dbReference type="Gene3D" id="1.50.10.10">
    <property type="match status" value="1"/>
</dbReference>
<organism evidence="3 4">
    <name type="scientific">Candidatus Nesterenkonia stercoripullorum</name>
    <dbReference type="NCBI Taxonomy" id="2838701"/>
    <lineage>
        <taxon>Bacteria</taxon>
        <taxon>Bacillati</taxon>
        <taxon>Actinomycetota</taxon>
        <taxon>Actinomycetes</taxon>
        <taxon>Micrococcales</taxon>
        <taxon>Micrococcaceae</taxon>
        <taxon>Nesterenkonia</taxon>
    </lineage>
</organism>
<reference evidence="3" key="2">
    <citation type="submission" date="2021-04" db="EMBL/GenBank/DDBJ databases">
        <authorList>
            <person name="Gilroy R."/>
        </authorList>
    </citation>
    <scope>NUCLEOTIDE SEQUENCE</scope>
    <source>
        <strain evidence="3">ChiHejej3B27-3195</strain>
    </source>
</reference>
<dbReference type="Pfam" id="PF07221">
    <property type="entry name" value="GlcNAc_2-epim"/>
    <property type="match status" value="1"/>
</dbReference>
<dbReference type="PANTHER" id="PTHR15108">
    <property type="entry name" value="N-ACYLGLUCOSAMINE-2-EPIMERASE"/>
    <property type="match status" value="1"/>
</dbReference>
<evidence type="ECO:0000313" key="3">
    <source>
        <dbReference type="EMBL" id="HIW98585.1"/>
    </source>
</evidence>
<comment type="similarity">
    <text evidence="1">Belongs to the N-acylglucosamine 2-epimerase family.</text>
</comment>